<feature type="transmembrane region" description="Helical" evidence="15">
    <location>
        <begin position="362"/>
        <end position="380"/>
    </location>
</feature>
<feature type="transmembrane region" description="Helical" evidence="15">
    <location>
        <begin position="133"/>
        <end position="153"/>
    </location>
</feature>
<dbReference type="PROSITE" id="PS50042">
    <property type="entry name" value="CNMP_BINDING_3"/>
    <property type="match status" value="2"/>
</dbReference>
<dbReference type="CDD" id="cd00038">
    <property type="entry name" value="CAP_ED"/>
    <property type="match status" value="2"/>
</dbReference>
<feature type="domain" description="Cyclic nucleotide-binding" evidence="16">
    <location>
        <begin position="1955"/>
        <end position="2057"/>
    </location>
</feature>
<dbReference type="InterPro" id="IPR014710">
    <property type="entry name" value="RmlC-like_jellyroll"/>
</dbReference>
<feature type="transmembrane region" description="Helical" evidence="15">
    <location>
        <begin position="1329"/>
        <end position="1349"/>
    </location>
</feature>
<dbReference type="GO" id="GO:0009941">
    <property type="term" value="C:chloroplast envelope"/>
    <property type="evidence" value="ECO:0007669"/>
    <property type="project" value="TreeGrafter"/>
</dbReference>
<dbReference type="GO" id="GO:0098719">
    <property type="term" value="P:sodium ion import across plasma membrane"/>
    <property type="evidence" value="ECO:0007669"/>
    <property type="project" value="TreeGrafter"/>
</dbReference>
<evidence type="ECO:0000256" key="6">
    <source>
        <dbReference type="ARBA" id="ARBA00022958"/>
    </source>
</evidence>
<dbReference type="HOGENOM" id="CLU_229443_0_0_1"/>
<feature type="region of interest" description="Disordered" evidence="14">
    <location>
        <begin position="2263"/>
        <end position="2378"/>
    </location>
</feature>
<feature type="transmembrane region" description="Helical" evidence="15">
    <location>
        <begin position="231"/>
        <end position="249"/>
    </location>
</feature>
<dbReference type="Gene3D" id="6.10.140.1330">
    <property type="match status" value="2"/>
</dbReference>
<evidence type="ECO:0000256" key="5">
    <source>
        <dbReference type="ARBA" id="ARBA00022692"/>
    </source>
</evidence>
<feature type="compositionally biased region" description="Polar residues" evidence="14">
    <location>
        <begin position="2297"/>
        <end position="2316"/>
    </location>
</feature>
<dbReference type="FunFam" id="2.60.120.10:FF:000090">
    <property type="entry name" value="Sodium/hydrogen exchanger 7"/>
    <property type="match status" value="2"/>
</dbReference>
<feature type="transmembrane region" description="Helical" evidence="15">
    <location>
        <begin position="1427"/>
        <end position="1445"/>
    </location>
</feature>
<keyword evidence="11" id="KW-0739">Sodium transport</keyword>
<comment type="subcellular location">
    <subcellularLocation>
        <location evidence="1">Cell membrane</location>
        <topology evidence="1">Multi-pass membrane protein</topology>
    </subcellularLocation>
</comment>
<feature type="transmembrane region" description="Helical" evidence="15">
    <location>
        <begin position="73"/>
        <end position="90"/>
    </location>
</feature>
<organism evidence="17">
    <name type="scientific">Oryza punctata</name>
    <name type="common">Red rice</name>
    <dbReference type="NCBI Taxonomy" id="4537"/>
    <lineage>
        <taxon>Eukaryota</taxon>
        <taxon>Viridiplantae</taxon>
        <taxon>Streptophyta</taxon>
        <taxon>Embryophyta</taxon>
        <taxon>Tracheophyta</taxon>
        <taxon>Spermatophyta</taxon>
        <taxon>Magnoliopsida</taxon>
        <taxon>Liliopsida</taxon>
        <taxon>Poales</taxon>
        <taxon>Poaceae</taxon>
        <taxon>BOP clade</taxon>
        <taxon>Oryzoideae</taxon>
        <taxon>Oryzeae</taxon>
        <taxon>Oryzinae</taxon>
        <taxon>Oryza</taxon>
    </lineage>
</organism>
<keyword evidence="2" id="KW-0813">Transport</keyword>
<keyword evidence="9" id="KW-0406">Ion transport</keyword>
<accession>A0A0E0MQ59</accession>
<feature type="transmembrane region" description="Helical" evidence="15">
    <location>
        <begin position="36"/>
        <end position="53"/>
    </location>
</feature>
<evidence type="ECO:0000313" key="18">
    <source>
        <dbReference type="Proteomes" id="UP000026962"/>
    </source>
</evidence>
<keyword evidence="10 15" id="KW-0472">Membrane</keyword>
<feature type="transmembrane region" description="Helical" evidence="15">
    <location>
        <begin position="1401"/>
        <end position="1420"/>
    </location>
</feature>
<feature type="transmembrane region" description="Helical" evidence="15">
    <location>
        <begin position="327"/>
        <end position="350"/>
    </location>
</feature>
<keyword evidence="5 15" id="KW-0812">Transmembrane</keyword>
<feature type="transmembrane region" description="Helical" evidence="15">
    <location>
        <begin position="12"/>
        <end position="29"/>
    </location>
</feature>
<comment type="catalytic activity">
    <reaction evidence="12">
        <text>Na(+)(in) + H(+)(out) = Na(+)(out) + H(+)(in)</text>
        <dbReference type="Rhea" id="RHEA:29419"/>
        <dbReference type="ChEBI" id="CHEBI:15378"/>
        <dbReference type="ChEBI" id="CHEBI:29101"/>
    </reaction>
</comment>
<dbReference type="OMA" id="SEGERMH"/>
<feature type="transmembrane region" description="Helical" evidence="15">
    <location>
        <begin position="1523"/>
        <end position="1546"/>
    </location>
</feature>
<feature type="transmembrane region" description="Helical" evidence="15">
    <location>
        <begin position="1269"/>
        <end position="1286"/>
    </location>
</feature>
<evidence type="ECO:0000313" key="17">
    <source>
        <dbReference type="EnsemblPlants" id="OPUNC12G18600.2"/>
    </source>
</evidence>
<feature type="transmembrane region" description="Helical" evidence="15">
    <location>
        <begin position="1298"/>
        <end position="1317"/>
    </location>
</feature>
<dbReference type="InterPro" id="IPR018422">
    <property type="entry name" value="Cation/H_exchanger_CPA1"/>
</dbReference>
<evidence type="ECO:0000256" key="7">
    <source>
        <dbReference type="ARBA" id="ARBA00022989"/>
    </source>
</evidence>
<comment type="catalytic activity">
    <reaction evidence="13">
        <text>K(+)(in) + H(+)(out) = K(+)(out) + H(+)(in)</text>
        <dbReference type="Rhea" id="RHEA:29467"/>
        <dbReference type="ChEBI" id="CHEBI:15378"/>
        <dbReference type="ChEBI" id="CHEBI:29103"/>
    </reaction>
</comment>
<evidence type="ECO:0000256" key="3">
    <source>
        <dbReference type="ARBA" id="ARBA00022475"/>
    </source>
</evidence>
<dbReference type="InterPro" id="IPR018490">
    <property type="entry name" value="cNMP-bd_dom_sf"/>
</dbReference>
<feature type="transmembrane region" description="Helical" evidence="15">
    <location>
        <begin position="400"/>
        <end position="428"/>
    </location>
</feature>
<feature type="compositionally biased region" description="Polar residues" evidence="14">
    <location>
        <begin position="1061"/>
        <end position="1080"/>
    </location>
</feature>
<evidence type="ECO:0000256" key="8">
    <source>
        <dbReference type="ARBA" id="ARBA00023053"/>
    </source>
</evidence>
<keyword evidence="6" id="KW-0630">Potassium</keyword>
<dbReference type="STRING" id="4537.A0A0E0MQ59"/>
<evidence type="ECO:0000256" key="1">
    <source>
        <dbReference type="ARBA" id="ARBA00004651"/>
    </source>
</evidence>
<feature type="domain" description="Cyclic nucleotide-binding" evidence="16">
    <location>
        <begin position="719"/>
        <end position="821"/>
    </location>
</feature>
<dbReference type="GO" id="GO:0015386">
    <property type="term" value="F:potassium:proton antiporter activity"/>
    <property type="evidence" value="ECO:0007669"/>
    <property type="project" value="TreeGrafter"/>
</dbReference>
<evidence type="ECO:0000256" key="10">
    <source>
        <dbReference type="ARBA" id="ARBA00023136"/>
    </source>
</evidence>
<dbReference type="Proteomes" id="UP000026962">
    <property type="component" value="Chromosome 12"/>
</dbReference>
<dbReference type="Pfam" id="PF00999">
    <property type="entry name" value="Na_H_Exchanger"/>
    <property type="match status" value="2"/>
</dbReference>
<dbReference type="eggNOG" id="KOG1965">
    <property type="taxonomic scope" value="Eukaryota"/>
</dbReference>
<evidence type="ECO:0000259" key="16">
    <source>
        <dbReference type="PROSITE" id="PS50042"/>
    </source>
</evidence>
<reference evidence="17" key="1">
    <citation type="submission" date="2015-04" db="UniProtKB">
        <authorList>
            <consortium name="EnsemblPlants"/>
        </authorList>
    </citation>
    <scope>IDENTIFICATION</scope>
</reference>
<dbReference type="GO" id="GO:0015385">
    <property type="term" value="F:sodium:proton antiporter activity"/>
    <property type="evidence" value="ECO:0007669"/>
    <property type="project" value="InterPro"/>
</dbReference>
<feature type="transmembrane region" description="Helical" evidence="15">
    <location>
        <begin position="1558"/>
        <end position="1576"/>
    </location>
</feature>
<dbReference type="EnsemblPlants" id="OPUNC12G18600.2">
    <property type="protein sequence ID" value="OPUNC12G18600.2"/>
    <property type="gene ID" value="OPUNC12G18600"/>
</dbReference>
<keyword evidence="7 15" id="KW-1133">Transmembrane helix</keyword>
<feature type="region of interest" description="Disordered" evidence="14">
    <location>
        <begin position="1027"/>
        <end position="1118"/>
    </location>
</feature>
<feature type="transmembrane region" description="Helical" evidence="15">
    <location>
        <begin position="1451"/>
        <end position="1471"/>
    </location>
</feature>
<dbReference type="PANTHER" id="PTHR10110:SF86">
    <property type="entry name" value="SODIUM_HYDROGEN EXCHANGER 7"/>
    <property type="match status" value="1"/>
</dbReference>
<feature type="transmembrane region" description="Helical" evidence="15">
    <location>
        <begin position="1596"/>
        <end position="1620"/>
    </location>
</feature>
<feature type="compositionally biased region" description="Acidic residues" evidence="14">
    <location>
        <begin position="1104"/>
        <end position="1116"/>
    </location>
</feature>
<feature type="transmembrane region" description="Helical" evidence="15">
    <location>
        <begin position="102"/>
        <end position="121"/>
    </location>
</feature>
<dbReference type="GO" id="GO:0005886">
    <property type="term" value="C:plasma membrane"/>
    <property type="evidence" value="ECO:0007669"/>
    <property type="project" value="UniProtKB-SubCell"/>
</dbReference>
<evidence type="ECO:0000256" key="2">
    <source>
        <dbReference type="ARBA" id="ARBA00022448"/>
    </source>
</evidence>
<feature type="transmembrane region" description="Helical" evidence="15">
    <location>
        <begin position="1232"/>
        <end position="1249"/>
    </location>
</feature>
<dbReference type="InterPro" id="IPR000595">
    <property type="entry name" value="cNMP-bd_dom"/>
</dbReference>
<dbReference type="GO" id="GO:0051453">
    <property type="term" value="P:regulation of intracellular pH"/>
    <property type="evidence" value="ECO:0007669"/>
    <property type="project" value="TreeGrafter"/>
</dbReference>
<evidence type="ECO:0000256" key="9">
    <source>
        <dbReference type="ARBA" id="ARBA00023065"/>
    </source>
</evidence>
<evidence type="ECO:0000256" key="15">
    <source>
        <dbReference type="SAM" id="Phobius"/>
    </source>
</evidence>
<reference evidence="17" key="2">
    <citation type="submission" date="2018-05" db="EMBL/GenBank/DDBJ databases">
        <title>OpunRS2 (Oryza punctata Reference Sequence Version 2).</title>
        <authorList>
            <person name="Zhang J."/>
            <person name="Kudrna D."/>
            <person name="Lee S."/>
            <person name="Talag J."/>
            <person name="Welchert J."/>
            <person name="Wing R.A."/>
        </authorList>
    </citation>
    <scope>NUCLEOTIDE SEQUENCE [LARGE SCALE GENOMIC DNA]</scope>
</reference>
<feature type="transmembrane region" description="Helical" evidence="15">
    <location>
        <begin position="1483"/>
        <end position="1503"/>
    </location>
</feature>
<keyword evidence="18" id="KW-1185">Reference proteome</keyword>
<dbReference type="SUPFAM" id="SSF51206">
    <property type="entry name" value="cAMP-binding domain-like"/>
    <property type="match status" value="2"/>
</dbReference>
<keyword evidence="8" id="KW-0915">Sodium</keyword>
<dbReference type="Gene3D" id="2.60.120.10">
    <property type="entry name" value="Jelly Rolls"/>
    <property type="match status" value="2"/>
</dbReference>
<feature type="transmembrane region" description="Helical" evidence="15">
    <location>
        <begin position="1361"/>
        <end position="1381"/>
    </location>
</feature>
<sequence length="2378" mass="264487">MDSPEAEPDDAVLFVGVSLVLGIASRHLLRGTRVPYTVALLVLGVALGSLEFGTKHSLGKLGAGIRANINPDLLLAVFLPALLFESSFSMEVHQIKKCMAQMVLLAGPGVLISTFFLGSALKLTFPYNWNWKTSLLLGGLLSATDPVAVVALLKELGASKKLSTIIEGESLMNDGTAIVVYQLFYRMVLGRTFDAGSIIKFLSEVSLGAVALGLAFGIASVLWLGFIFNDTIIEIALTLAVSYIAFFTAQDALEVSGVLTVMTLGMFYAAFAKTAFKGDSQQSLHHFWEMVAYIANTLIFILSGVVIADGVLENNVHFERHGASWGFLLLLYVFVQISRILVVVILYPLLRHFGYGLDLKEATILVWAGLRGAVALSLSLSVKRASDAVQSYLKPVDGTMFVFFTGGIVFLTLIFNGSTTQFLLHLLGMDRLAATKLRILNYTKYEMLNKALEAFGDLRDDEELGPPADWVTVKKYITCLNNLDDEPVHPHAVSDRNDRMHTMNLRDIRVRLLNGVQAAYWGMLEEGRITQATANILMRSVDEAMDLVPTQELCDWKGLRSNVHFPNYYRFLQMSRLPRRLITYFTVERLESGCYICAAFLRAHRIARRQLHDFLGDSEVARIVIDESNAEGEEARKFLEDVRVTFPQVLRVLKTRQVTYSVLTHLSEYIQNLQKTGLLEEKEMAHLDDALQTDLKKFKRNPPLVKMPRVSDLLSTHPLVGALPAAMRDPLLNSTKETVKGHGTILYREGSRPTGIWLVSIGVVKWTSQRLSSRHSLDPILSHGSTLGLYEVLIGKPHICDMITDSVVHCFFIEAEKIEQLRQSDPSIEIFLWQESALVVARLLLPMMFEKMATHELRVLITERSTMNIYIKGEEIELEQNYIGILLEGFLKTKNQTLITPPGLLLPPNADLNLFGLESSAINRIDYCYTAPCYQVEARARILFVEIGRPEIEADLQRSASLISQTLELPRTHSKEHSGLLSWPESFRKSRAAQNGASLTEIRDHPASFSARALQLSMYGSMINDMQTGQGQRRQRHRHTKASSNKAHSSSYPRVPSRSSNTQRPLLSVQSEGANMTTARQAGAAPPPEPVEAGRQRRQRKAIDEDEDNSSDESAGEELLTMPCSMGYLSVRIPRLDCASSPTYASFCPIPTITPVCRGRPTMLGNTARGASSPANPAFTIPVPLSHTRGWINPSSMDSPEAEPDDAVLFVGVSLVLGIASRHLLRGTRVPYTVALLVLGVALGSLEFGTKHSLGKLGAGIRANINPDLLLAVFLPALLFESSFSMEVHQIKKCMAQMVLLAGPGVLISTFFLGSALKLTFPYNWNWKTSLLLGGLLSATDPVAVVALLKELGASKKLSTIIEGESLMNDGTAIVVYQLFYRMVLGRTFDAGSIIKFLSEVSLGAVALGLAFGIASVLWLGFIFNDTIIEIALTLAVSYIAFFTAQDALEVSGVLTVMTLGMFYAAFAKTAFKGDSQQSLHHFWEMVAYIANTLIFILSGVVIADGVLENNVHFERHGASWGFLLLLYVFVQISRILVVVILYPLLRHFGYGLDLKEATILVWAGLRGAVALSLSLSVKRASDAVQSYLKPVDGTMFVFFTGGIVFLTLIFNGSTTQFLLHLLGMDRLAATKVVYDILRILNYTKYEMLNKALEAFGDLRDDEELGPPADWVTVKKYITCLNNLDDEPVHPHAVSDRNDRMHTMNLRDIRVRLLNGVQAAYWGMLEEGRITQATANILMRSVDEAMDLVPTQELCDWKGLRSNVHFPNYYRFLQMSRLPRRLITYFTVERLESGCYICAAFLRAHRIARRQLHDFLGDSEVARIVIDESNAEGEEARKFLEDVRVTFPQVLRVLKTRQVTYSVLTHLSEYIQNLQKTGLLEEKEMAHLDDALQVAGIFCLSFYYYYADFVVSVKNHNGNTNSSQFTWQTDLKKFKRNPPLVKMPRVSDLLSTHPLVGALPAAMRDPLLNSTKETVKGHGTILYREGSRPTGIWLVSIGVVKWTSQRLSSRHSLDPILSHGSTLGLYEVLIGKPHICDMITDSVVHCFFIEAEKIEQLRQSDPSIEIFLWQESALVVARLLLPMMFEKMATHELRVLITERSTMNIYIKGEEIELEQNYIGILLEGFLKTKNQTLITPPGLLLPPNADLNLFGLESSAINRIDYCYTAPCYQVEARARILFVEIGRPEIEADLQRSASLISQTLELPRTHSKEHSGLLSWPESFRKSRAAQNGASLTEIRDHPASFSARALQLSMYGSMINDMQTGQGQRRQRHRHTKASSNKAHSSSYPRVPSRSSNTQRPLLSVQSEGANMTTARQAGAAPPPEPVEAGRQRRQRKAIDEDEDNSSDESAGEEVIVRVDSPSMLTFRHPSGSGAADR</sequence>
<feature type="transmembrane region" description="Helical" evidence="15">
    <location>
        <begin position="205"/>
        <end position="224"/>
    </location>
</feature>
<evidence type="ECO:0000256" key="11">
    <source>
        <dbReference type="ARBA" id="ARBA00023201"/>
    </source>
</evidence>
<feature type="transmembrane region" description="Helical" evidence="15">
    <location>
        <begin position="287"/>
        <end position="307"/>
    </location>
</feature>
<keyword evidence="3" id="KW-1003">Cell membrane</keyword>
<feature type="transmembrane region" description="Helical" evidence="15">
    <location>
        <begin position="255"/>
        <end position="275"/>
    </location>
</feature>
<feature type="compositionally biased region" description="Low complexity" evidence="14">
    <location>
        <begin position="2285"/>
        <end position="2296"/>
    </location>
</feature>
<evidence type="ECO:0000256" key="12">
    <source>
        <dbReference type="ARBA" id="ARBA00047524"/>
    </source>
</evidence>
<feature type="compositionally biased region" description="Acidic residues" evidence="14">
    <location>
        <begin position="2340"/>
        <end position="2352"/>
    </location>
</feature>
<evidence type="ECO:0000256" key="4">
    <source>
        <dbReference type="ARBA" id="ARBA00022538"/>
    </source>
</evidence>
<keyword evidence="4" id="KW-0633">Potassium transport</keyword>
<proteinExistence type="predicted"/>
<dbReference type="InterPro" id="IPR006153">
    <property type="entry name" value="Cation/H_exchanger_TM"/>
</dbReference>
<evidence type="ECO:0000256" key="13">
    <source>
        <dbReference type="ARBA" id="ARBA00047912"/>
    </source>
</evidence>
<protein>
    <recommendedName>
        <fullName evidence="16">Cyclic nucleotide-binding domain-containing protein</fullName>
    </recommendedName>
</protein>
<dbReference type="PANTHER" id="PTHR10110">
    <property type="entry name" value="SODIUM/HYDROGEN EXCHANGER"/>
    <property type="match status" value="1"/>
</dbReference>
<evidence type="ECO:0000256" key="14">
    <source>
        <dbReference type="SAM" id="MobiDB-lite"/>
    </source>
</evidence>
<name>A0A0E0MQ59_ORYPU</name>
<feature type="compositionally biased region" description="Low complexity" evidence="14">
    <location>
        <begin position="1049"/>
        <end position="1060"/>
    </location>
</feature>
<dbReference type="Gramene" id="OPUNC12G18600.2">
    <property type="protein sequence ID" value="OPUNC12G18600.2"/>
    <property type="gene ID" value="OPUNC12G18600"/>
</dbReference>